<evidence type="ECO:0000256" key="2">
    <source>
        <dbReference type="ARBA" id="ARBA00010617"/>
    </source>
</evidence>
<evidence type="ECO:0000256" key="1">
    <source>
        <dbReference type="ARBA" id="ARBA00001971"/>
    </source>
</evidence>
<dbReference type="GO" id="GO:0016705">
    <property type="term" value="F:oxidoreductase activity, acting on paired donors, with incorporation or reduction of molecular oxygen"/>
    <property type="evidence" value="ECO:0007669"/>
    <property type="project" value="InterPro"/>
</dbReference>
<dbReference type="GO" id="GO:0005506">
    <property type="term" value="F:iron ion binding"/>
    <property type="evidence" value="ECO:0007669"/>
    <property type="project" value="InterPro"/>
</dbReference>
<keyword evidence="4" id="KW-0560">Oxidoreductase</keyword>
<evidence type="ECO:0000256" key="3">
    <source>
        <dbReference type="ARBA" id="ARBA00022723"/>
    </source>
</evidence>
<evidence type="ECO:0000313" key="6">
    <source>
        <dbReference type="EMBL" id="KAJ8574320.1"/>
    </source>
</evidence>
<comment type="cofactor">
    <cofactor evidence="1">
        <name>heme</name>
        <dbReference type="ChEBI" id="CHEBI:30413"/>
    </cofactor>
</comment>
<protein>
    <recommendedName>
        <fullName evidence="8">Cytochrome P450</fullName>
    </recommendedName>
</protein>
<evidence type="ECO:0000313" key="7">
    <source>
        <dbReference type="Proteomes" id="UP001152561"/>
    </source>
</evidence>
<dbReference type="OrthoDB" id="1470350at2759"/>
<proteinExistence type="inferred from homology"/>
<dbReference type="InterPro" id="IPR001128">
    <property type="entry name" value="Cyt_P450"/>
</dbReference>
<dbReference type="GO" id="GO:0020037">
    <property type="term" value="F:heme binding"/>
    <property type="evidence" value="ECO:0007669"/>
    <property type="project" value="InterPro"/>
</dbReference>
<dbReference type="EMBL" id="JAJAGQ010000001">
    <property type="protein sequence ID" value="KAJ8574320.1"/>
    <property type="molecule type" value="Genomic_DNA"/>
</dbReference>
<dbReference type="GO" id="GO:0004497">
    <property type="term" value="F:monooxygenase activity"/>
    <property type="evidence" value="ECO:0007669"/>
    <property type="project" value="InterPro"/>
</dbReference>
<dbReference type="SUPFAM" id="SSF48264">
    <property type="entry name" value="Cytochrome P450"/>
    <property type="match status" value="1"/>
</dbReference>
<dbReference type="PANTHER" id="PTHR24296">
    <property type="entry name" value="CYTOCHROME P450"/>
    <property type="match status" value="1"/>
</dbReference>
<dbReference type="Gene3D" id="1.10.630.10">
    <property type="entry name" value="Cytochrome P450"/>
    <property type="match status" value="1"/>
</dbReference>
<keyword evidence="7" id="KW-1185">Reference proteome</keyword>
<comment type="caution">
    <text evidence="6">The sequence shown here is derived from an EMBL/GenBank/DDBJ whole genome shotgun (WGS) entry which is preliminary data.</text>
</comment>
<accession>A0A9Q1N2I0</accession>
<dbReference type="Pfam" id="PF00067">
    <property type="entry name" value="p450"/>
    <property type="match status" value="1"/>
</dbReference>
<evidence type="ECO:0000256" key="4">
    <source>
        <dbReference type="ARBA" id="ARBA00023002"/>
    </source>
</evidence>
<evidence type="ECO:0008006" key="8">
    <source>
        <dbReference type="Google" id="ProtNLM"/>
    </source>
</evidence>
<dbReference type="Proteomes" id="UP001152561">
    <property type="component" value="Unassembled WGS sequence"/>
</dbReference>
<comment type="similarity">
    <text evidence="2">Belongs to the cytochrome P450 family.</text>
</comment>
<evidence type="ECO:0000256" key="5">
    <source>
        <dbReference type="ARBA" id="ARBA00023004"/>
    </source>
</evidence>
<sequence>MEVLLGDDIFNVDGKLWRKQRKTSSFEFASKNLRDFNTVVFWDYSLKLFKILNEASFKNEQVDMQEHWTQIPENSFAKTFDAANVIVTLRFIDPMWKIKKFLNIGSEAIIDQSIRKIDDFTYSVIRKRKTELETNDKVNKQDILSRFIELGKDPENNMTDKSLRDIVLNFVIAGRDTTATTLSLGYLHDYNSRARSGEAVRGAEVVGTSPG</sequence>
<gene>
    <name evidence="6" type="ORF">K7X08_026125</name>
</gene>
<name>A0A9Q1N2I0_9SOLA</name>
<dbReference type="InterPro" id="IPR036396">
    <property type="entry name" value="Cyt_P450_sf"/>
</dbReference>
<organism evidence="6 7">
    <name type="scientific">Anisodus acutangulus</name>
    <dbReference type="NCBI Taxonomy" id="402998"/>
    <lineage>
        <taxon>Eukaryota</taxon>
        <taxon>Viridiplantae</taxon>
        <taxon>Streptophyta</taxon>
        <taxon>Embryophyta</taxon>
        <taxon>Tracheophyta</taxon>
        <taxon>Spermatophyta</taxon>
        <taxon>Magnoliopsida</taxon>
        <taxon>eudicotyledons</taxon>
        <taxon>Gunneridae</taxon>
        <taxon>Pentapetalae</taxon>
        <taxon>asterids</taxon>
        <taxon>lamiids</taxon>
        <taxon>Solanales</taxon>
        <taxon>Solanaceae</taxon>
        <taxon>Solanoideae</taxon>
        <taxon>Hyoscyameae</taxon>
        <taxon>Anisodus</taxon>
    </lineage>
</organism>
<keyword evidence="5" id="KW-0408">Iron</keyword>
<dbReference type="AlphaFoldDB" id="A0A9Q1N2I0"/>
<keyword evidence="3" id="KW-0479">Metal-binding</keyword>
<reference evidence="7" key="1">
    <citation type="journal article" date="2023" name="Proc. Natl. Acad. Sci. U.S.A.">
        <title>Genomic and structural basis for evolution of tropane alkaloid biosynthesis.</title>
        <authorList>
            <person name="Wanga Y.-J."/>
            <person name="Taina T."/>
            <person name="Yua J.-Y."/>
            <person name="Lia J."/>
            <person name="Xua B."/>
            <person name="Chenc J."/>
            <person name="D'Auriad J.C."/>
            <person name="Huanga J.-P."/>
            <person name="Huanga S.-X."/>
        </authorList>
    </citation>
    <scope>NUCLEOTIDE SEQUENCE [LARGE SCALE GENOMIC DNA]</scope>
    <source>
        <strain evidence="7">cv. KIB-2019</strain>
    </source>
</reference>